<feature type="transmembrane region" description="Helical" evidence="2">
    <location>
        <begin position="352"/>
        <end position="377"/>
    </location>
</feature>
<evidence type="ECO:0000256" key="2">
    <source>
        <dbReference type="SAM" id="Phobius"/>
    </source>
</evidence>
<feature type="region of interest" description="Disordered" evidence="1">
    <location>
        <begin position="435"/>
        <end position="528"/>
    </location>
</feature>
<evidence type="ECO:0000313" key="3">
    <source>
        <dbReference type="EMBL" id="SFV23191.1"/>
    </source>
</evidence>
<feature type="compositionally biased region" description="Basic residues" evidence="1">
    <location>
        <begin position="485"/>
        <end position="498"/>
    </location>
</feature>
<gene>
    <name evidence="3" type="ORF">SAMN04487966_10689</name>
</gene>
<evidence type="ECO:0000256" key="1">
    <source>
        <dbReference type="SAM" id="MobiDB-lite"/>
    </source>
</evidence>
<keyword evidence="2" id="KW-0812">Transmembrane</keyword>
<sequence>MNPRTRTLRLSLPMPLWLQGGVEALLAALASAVLVVLVLGGVWLGGGFRDTSVDFIAQMAGQGWLALHGVPLHLTMDLPTVSSEPVTGTFWFLAWGLALIPLWLGWRAGRRLGRASYTDQLWQALLGAAGTYAVFALITSLLVGNGMVAINPFWGALIPTALHTLAVMGGVRREAGTWGRLIGVDLAERISKRSQYSRWAGSYVWSVVRAAGVGLLAAFGLASALLAVQLAVHWGDLAQVYQQLEAGVWGGAALTGVQLGIMPNLAMWSLAWTSGAGFALGQDTLVSPLVTAVGPQPALPLLVAVPTEIGGFGWLFLLLPVLAGALAGWWLLREAENHLDEWLELKFQARWISLSLSTLAMGLLVALATALTVILPLWLSRGSLGVGRLTDLGPNPWVAALLLGAEIGVGAMIGYLAAPLWEKYRYVVPDSWLGQEPAEDGHDDGPASTQDGAASSEGESEKVTAADDASDEAPADDQPSGSSTVKHRLAARMRRLRRGQSSGEVEPSGDGAGVGPDSAGEETPSSEK</sequence>
<dbReference type="AlphaFoldDB" id="A0A1I7MMN0"/>
<protein>
    <submittedName>
        <fullName evidence="3">Uncharacterized protein</fullName>
    </submittedName>
</protein>
<proteinExistence type="predicted"/>
<feature type="transmembrane region" description="Helical" evidence="2">
    <location>
        <begin position="311"/>
        <end position="332"/>
    </location>
</feature>
<dbReference type="STRING" id="574650.SAMN04487966_10689"/>
<dbReference type="Proteomes" id="UP000198881">
    <property type="component" value="Unassembled WGS sequence"/>
</dbReference>
<dbReference type="InterPro" id="IPR045931">
    <property type="entry name" value="DUF6350"/>
</dbReference>
<name>A0A1I7MMN0_9MICC</name>
<accession>A0A1I7MMN0</accession>
<keyword evidence="2" id="KW-1133">Transmembrane helix</keyword>
<organism evidence="3 4">
    <name type="scientific">Micrococcus terreus</name>
    <dbReference type="NCBI Taxonomy" id="574650"/>
    <lineage>
        <taxon>Bacteria</taxon>
        <taxon>Bacillati</taxon>
        <taxon>Actinomycetota</taxon>
        <taxon>Actinomycetes</taxon>
        <taxon>Micrococcales</taxon>
        <taxon>Micrococcaceae</taxon>
        <taxon>Micrococcus</taxon>
    </lineage>
</organism>
<feature type="transmembrane region" description="Helical" evidence="2">
    <location>
        <begin position="90"/>
        <end position="109"/>
    </location>
</feature>
<dbReference type="EMBL" id="FPCG01000006">
    <property type="protein sequence ID" value="SFV23191.1"/>
    <property type="molecule type" value="Genomic_DNA"/>
</dbReference>
<feature type="transmembrane region" description="Helical" evidence="2">
    <location>
        <begin position="203"/>
        <end position="228"/>
    </location>
</feature>
<evidence type="ECO:0000313" key="4">
    <source>
        <dbReference type="Proteomes" id="UP000198881"/>
    </source>
</evidence>
<feature type="transmembrane region" description="Helical" evidence="2">
    <location>
        <begin position="397"/>
        <end position="418"/>
    </location>
</feature>
<feature type="transmembrane region" description="Helical" evidence="2">
    <location>
        <begin position="21"/>
        <end position="44"/>
    </location>
</feature>
<reference evidence="3 4" key="1">
    <citation type="submission" date="2016-10" db="EMBL/GenBank/DDBJ databases">
        <authorList>
            <person name="de Groot N.N."/>
        </authorList>
    </citation>
    <scope>NUCLEOTIDE SEQUENCE [LARGE SCALE GENOMIC DNA]</scope>
    <source>
        <strain evidence="3 4">CGMCC 1.7054</strain>
    </source>
</reference>
<feature type="transmembrane region" description="Helical" evidence="2">
    <location>
        <begin position="121"/>
        <end position="143"/>
    </location>
</feature>
<keyword evidence="4" id="KW-1185">Reference proteome</keyword>
<dbReference type="RefSeq" id="WP_177227900.1">
    <property type="nucleotide sequence ID" value="NZ_FPCG01000006.1"/>
</dbReference>
<feature type="transmembrane region" description="Helical" evidence="2">
    <location>
        <begin position="149"/>
        <end position="171"/>
    </location>
</feature>
<keyword evidence="2" id="KW-0472">Membrane</keyword>
<dbReference type="Pfam" id="PF19877">
    <property type="entry name" value="DUF6350"/>
    <property type="match status" value="1"/>
</dbReference>